<evidence type="ECO:0000313" key="1">
    <source>
        <dbReference type="EMBL" id="CAD72993.1"/>
    </source>
</evidence>
<proteinExistence type="predicted"/>
<dbReference type="KEGG" id="rba:RB3069"/>
<organism evidence="1 2">
    <name type="scientific">Rhodopirellula baltica (strain DSM 10527 / NCIMB 13988 / SH1)</name>
    <dbReference type="NCBI Taxonomy" id="243090"/>
    <lineage>
        <taxon>Bacteria</taxon>
        <taxon>Pseudomonadati</taxon>
        <taxon>Planctomycetota</taxon>
        <taxon>Planctomycetia</taxon>
        <taxon>Pirellulales</taxon>
        <taxon>Pirellulaceae</taxon>
        <taxon>Rhodopirellula</taxon>
    </lineage>
</organism>
<sequence length="38" mass="4373">MLLSFRSALQIRRLSHSIRERGVIPDASPTYRVYKLAA</sequence>
<dbReference type="InParanoid" id="Q7UUT4"/>
<evidence type="ECO:0000313" key="2">
    <source>
        <dbReference type="Proteomes" id="UP000001025"/>
    </source>
</evidence>
<accession>Q7UUT4</accession>
<name>Q7UUT4_RHOBA</name>
<dbReference type="Proteomes" id="UP000001025">
    <property type="component" value="Chromosome"/>
</dbReference>
<dbReference type="EnsemblBacteria" id="CAD72993">
    <property type="protein sequence ID" value="CAD72993"/>
    <property type="gene ID" value="RB3069"/>
</dbReference>
<reference evidence="1 2" key="1">
    <citation type="journal article" date="2003" name="Proc. Natl. Acad. Sci. U.S.A.">
        <title>Complete genome sequence of the marine planctomycete Pirellula sp. strain 1.</title>
        <authorList>
            <person name="Gloeckner F.O."/>
            <person name="Kube M."/>
            <person name="Bauer M."/>
            <person name="Teeling H."/>
            <person name="Lombardot T."/>
            <person name="Ludwig W."/>
            <person name="Gade D."/>
            <person name="Beck A."/>
            <person name="Borzym K."/>
            <person name="Heitmann K."/>
            <person name="Rabus R."/>
            <person name="Schlesner H."/>
            <person name="Amann R."/>
            <person name="Reinhardt R."/>
        </authorList>
    </citation>
    <scope>NUCLEOTIDE SEQUENCE [LARGE SCALE GENOMIC DNA]</scope>
    <source>
        <strain evidence="2">DSM 10527 / NCIMB 13988 / SH1</strain>
    </source>
</reference>
<keyword evidence="2" id="KW-1185">Reference proteome</keyword>
<dbReference type="EMBL" id="BX294138">
    <property type="protein sequence ID" value="CAD72993.1"/>
    <property type="molecule type" value="Genomic_DNA"/>
</dbReference>
<protein>
    <submittedName>
        <fullName evidence="1">Uncharacterized protein</fullName>
    </submittedName>
</protein>
<gene>
    <name evidence="1" type="ordered locus">RB3069</name>
</gene>
<dbReference type="STRING" id="243090.RB3069"/>
<dbReference type="AlphaFoldDB" id="Q7UUT4"/>
<dbReference type="HOGENOM" id="CLU_3332199_0_0_0"/>